<evidence type="ECO:0000313" key="1">
    <source>
        <dbReference type="EMBL" id="SSW64302.1"/>
    </source>
</evidence>
<proteinExistence type="predicted"/>
<dbReference type="AlphaFoldDB" id="A0A446C8P4"/>
<dbReference type="OrthoDB" id="8596428at2"/>
<sequence>MIAGLLKMLTGWKGYAAAGLLGALLLGASVGAIAWYGNSQRAAGRAECEEANRVASLEEFKTEAERLTGLSGDLQARIDQLAATWPQVIERYTREIVQRPLPADCVRDPGRVRATNDAIDAANAARQPQRAVPTDSAR</sequence>
<accession>A0A446C8P4</accession>
<gene>
    <name evidence="1" type="ORF">AVE30378_01004</name>
</gene>
<reference evidence="1 2" key="1">
    <citation type="submission" date="2018-07" db="EMBL/GenBank/DDBJ databases">
        <authorList>
            <person name="Peeters C."/>
        </authorList>
    </citation>
    <scope>NUCLEOTIDE SEQUENCE [LARGE SCALE GENOMIC DNA]</scope>
    <source>
        <strain evidence="1 2">LMG 30378</strain>
    </source>
</reference>
<name>A0A446C8P4_9BURK</name>
<evidence type="ECO:0000313" key="2">
    <source>
        <dbReference type="Proteomes" id="UP000289465"/>
    </source>
</evidence>
<dbReference type="RefSeq" id="WP_129239678.1">
    <property type="nucleotide sequence ID" value="NZ_UFQC01000004.1"/>
</dbReference>
<organism evidence="1 2">
    <name type="scientific">Achromobacter veterisilvae</name>
    <dbReference type="NCBI Taxonomy" id="2069367"/>
    <lineage>
        <taxon>Bacteria</taxon>
        <taxon>Pseudomonadati</taxon>
        <taxon>Pseudomonadota</taxon>
        <taxon>Betaproteobacteria</taxon>
        <taxon>Burkholderiales</taxon>
        <taxon>Alcaligenaceae</taxon>
        <taxon>Achromobacter</taxon>
    </lineage>
</organism>
<protein>
    <submittedName>
        <fullName evidence="1">Uncharacterized protein</fullName>
    </submittedName>
</protein>
<dbReference type="EMBL" id="UFQC01000004">
    <property type="protein sequence ID" value="SSW64302.1"/>
    <property type="molecule type" value="Genomic_DNA"/>
</dbReference>
<dbReference type="Proteomes" id="UP000289465">
    <property type="component" value="Unassembled WGS sequence"/>
</dbReference>